<keyword evidence="3" id="KW-1185">Reference proteome</keyword>
<dbReference type="Proteomes" id="UP000544095">
    <property type="component" value="Unassembled WGS sequence"/>
</dbReference>
<accession>A0A8H5P5W8</accession>
<organism evidence="2 3">
    <name type="scientific">Fusarium pseudoanthophilum</name>
    <dbReference type="NCBI Taxonomy" id="48495"/>
    <lineage>
        <taxon>Eukaryota</taxon>
        <taxon>Fungi</taxon>
        <taxon>Dikarya</taxon>
        <taxon>Ascomycota</taxon>
        <taxon>Pezizomycotina</taxon>
        <taxon>Sordariomycetes</taxon>
        <taxon>Hypocreomycetidae</taxon>
        <taxon>Hypocreales</taxon>
        <taxon>Nectriaceae</taxon>
        <taxon>Fusarium</taxon>
        <taxon>Fusarium fujikuroi species complex</taxon>
    </lineage>
</organism>
<feature type="compositionally biased region" description="Basic and acidic residues" evidence="1">
    <location>
        <begin position="1"/>
        <end position="13"/>
    </location>
</feature>
<evidence type="ECO:0000313" key="2">
    <source>
        <dbReference type="EMBL" id="KAF5588160.1"/>
    </source>
</evidence>
<feature type="compositionally biased region" description="Basic residues" evidence="1">
    <location>
        <begin position="25"/>
        <end position="39"/>
    </location>
</feature>
<evidence type="ECO:0000256" key="1">
    <source>
        <dbReference type="SAM" id="MobiDB-lite"/>
    </source>
</evidence>
<reference evidence="2 3" key="1">
    <citation type="submission" date="2020-05" db="EMBL/GenBank/DDBJ databases">
        <title>Identification and distribution of gene clusters putatively required for synthesis of sphingolipid metabolism inhibitors in phylogenetically diverse species of the filamentous fungus Fusarium.</title>
        <authorList>
            <person name="Kim H.-S."/>
            <person name="Busman M."/>
            <person name="Brown D.W."/>
            <person name="Divon H."/>
            <person name="Uhlig S."/>
            <person name="Proctor R.H."/>
        </authorList>
    </citation>
    <scope>NUCLEOTIDE SEQUENCE [LARGE SCALE GENOMIC DNA]</scope>
    <source>
        <strain evidence="2 3">NRRL 25211</strain>
    </source>
</reference>
<proteinExistence type="predicted"/>
<dbReference type="AlphaFoldDB" id="A0A8H5P5W8"/>
<feature type="region of interest" description="Disordered" evidence="1">
    <location>
        <begin position="1"/>
        <end position="97"/>
    </location>
</feature>
<protein>
    <submittedName>
        <fullName evidence="2">Uncharacterized protein</fullName>
    </submittedName>
</protein>
<feature type="compositionally biased region" description="Polar residues" evidence="1">
    <location>
        <begin position="83"/>
        <end position="97"/>
    </location>
</feature>
<gene>
    <name evidence="2" type="ORF">FPANT_6692</name>
</gene>
<dbReference type="EMBL" id="JAAOAR010000321">
    <property type="protein sequence ID" value="KAF5588160.1"/>
    <property type="molecule type" value="Genomic_DNA"/>
</dbReference>
<sequence>MVAQEEQSRKRTSGEALINEAANAVRKRPRRRGIIRRQKPLNSTILGGSEGGEHLPRPGHSEDDEDAAPLKRETDFPVLPTRAPTSRASGTSGTTPATDITSLGLPATNGSACAGCGSSSHRLNICMKAGSVTGLMKGCPWCNTLNHSLSRCPDIQRDLPMQLELIQMRSNMPFFVPTKNWVDVVRAAVADGHKPPNSFPWTPGFTKKMYKAVESFQRDLDKVGFNRRVELPIDPSTKDWETVQRNFPGAT</sequence>
<name>A0A8H5P5W8_9HYPO</name>
<evidence type="ECO:0000313" key="3">
    <source>
        <dbReference type="Proteomes" id="UP000544095"/>
    </source>
</evidence>
<feature type="compositionally biased region" description="Basic and acidic residues" evidence="1">
    <location>
        <begin position="51"/>
        <end position="61"/>
    </location>
</feature>
<comment type="caution">
    <text evidence="2">The sequence shown here is derived from an EMBL/GenBank/DDBJ whole genome shotgun (WGS) entry which is preliminary data.</text>
</comment>